<organism evidence="2 3">
    <name type="scientific">Candidatus Tagabacteria bacterium RIFCSPLOWO2_01_FULL_42_9</name>
    <dbReference type="NCBI Taxonomy" id="1802296"/>
    <lineage>
        <taxon>Bacteria</taxon>
        <taxon>Candidatus Tagaibacteriota</taxon>
    </lineage>
</organism>
<comment type="caution">
    <text evidence="2">The sequence shown here is derived from an EMBL/GenBank/DDBJ whole genome shotgun (WGS) entry which is preliminary data.</text>
</comment>
<proteinExistence type="predicted"/>
<dbReference type="EMBL" id="MHRA01000012">
    <property type="protein sequence ID" value="OHA15758.1"/>
    <property type="molecule type" value="Genomic_DNA"/>
</dbReference>
<reference evidence="2 3" key="1">
    <citation type="journal article" date="2016" name="Nat. Commun.">
        <title>Thousands of microbial genomes shed light on interconnected biogeochemical processes in an aquifer system.</title>
        <authorList>
            <person name="Anantharaman K."/>
            <person name="Brown C.T."/>
            <person name="Hug L.A."/>
            <person name="Sharon I."/>
            <person name="Castelle C.J."/>
            <person name="Probst A.J."/>
            <person name="Thomas B.C."/>
            <person name="Singh A."/>
            <person name="Wilkins M.J."/>
            <person name="Karaoz U."/>
            <person name="Brodie E.L."/>
            <person name="Williams K.H."/>
            <person name="Hubbard S.S."/>
            <person name="Banfield J.F."/>
        </authorList>
    </citation>
    <scope>NUCLEOTIDE SEQUENCE [LARGE SCALE GENOMIC DNA]</scope>
</reference>
<evidence type="ECO:0000313" key="3">
    <source>
        <dbReference type="Proteomes" id="UP000178116"/>
    </source>
</evidence>
<evidence type="ECO:0000256" key="1">
    <source>
        <dbReference type="SAM" id="MobiDB-lite"/>
    </source>
</evidence>
<name>A0A1G2LVU3_9BACT</name>
<protein>
    <submittedName>
        <fullName evidence="2">Uncharacterized protein</fullName>
    </submittedName>
</protein>
<gene>
    <name evidence="2" type="ORF">A3A10_03155</name>
</gene>
<feature type="region of interest" description="Disordered" evidence="1">
    <location>
        <begin position="1"/>
        <end position="59"/>
    </location>
</feature>
<feature type="compositionally biased region" description="Acidic residues" evidence="1">
    <location>
        <begin position="14"/>
        <end position="29"/>
    </location>
</feature>
<evidence type="ECO:0000313" key="2">
    <source>
        <dbReference type="EMBL" id="OHA15758.1"/>
    </source>
</evidence>
<sequence length="59" mass="6530">MLDFSNRNYFSMGDDGEEEIEGETEETGSAEEKDKTEKDEEEEFSSAGDTGVSPDEEIG</sequence>
<accession>A0A1G2LVU3</accession>
<dbReference type="Proteomes" id="UP000178116">
    <property type="component" value="Unassembled WGS sequence"/>
</dbReference>
<dbReference type="AlphaFoldDB" id="A0A1G2LVU3"/>